<name>A0A9X2IPU3_9BACI</name>
<dbReference type="PANTHER" id="PTHR43437">
    <property type="entry name" value="HYDROXYACYL-THIOESTER DEHYDRATASE TYPE 2, MITOCHONDRIAL-RELATED"/>
    <property type="match status" value="1"/>
</dbReference>
<dbReference type="InterPro" id="IPR003965">
    <property type="entry name" value="Fatty_acid_synthase"/>
</dbReference>
<dbReference type="Proteomes" id="UP001139179">
    <property type="component" value="Unassembled WGS sequence"/>
</dbReference>
<dbReference type="GO" id="GO:0019171">
    <property type="term" value="F:(3R)-hydroxyacyl-[acyl-carrier-protein] dehydratase activity"/>
    <property type="evidence" value="ECO:0007669"/>
    <property type="project" value="TreeGrafter"/>
</dbReference>
<dbReference type="GO" id="GO:0004312">
    <property type="term" value="F:fatty acid synthase activity"/>
    <property type="evidence" value="ECO:0007669"/>
    <property type="project" value="InterPro"/>
</dbReference>
<dbReference type="PRINTS" id="PR01483">
    <property type="entry name" value="FASYNTHASE"/>
</dbReference>
<dbReference type="RefSeq" id="WP_251223963.1">
    <property type="nucleotide sequence ID" value="NZ_JAMBOL010000013.1"/>
</dbReference>
<dbReference type="InterPro" id="IPR002539">
    <property type="entry name" value="MaoC-like_dom"/>
</dbReference>
<accession>A0A9X2IPU3</accession>
<dbReference type="InterPro" id="IPR029069">
    <property type="entry name" value="HotDog_dom_sf"/>
</dbReference>
<dbReference type="GO" id="GO:0006633">
    <property type="term" value="P:fatty acid biosynthetic process"/>
    <property type="evidence" value="ECO:0007669"/>
    <property type="project" value="InterPro"/>
</dbReference>
<comment type="caution">
    <text evidence="2">The sequence shown here is derived from an EMBL/GenBank/DDBJ whole genome shotgun (WGS) entry which is preliminary data.</text>
</comment>
<dbReference type="SUPFAM" id="SSF54637">
    <property type="entry name" value="Thioesterase/thiol ester dehydrase-isomerase"/>
    <property type="match status" value="1"/>
</dbReference>
<evidence type="ECO:0000313" key="2">
    <source>
        <dbReference type="EMBL" id="MCM3715206.1"/>
    </source>
</evidence>
<organism evidence="2 3">
    <name type="scientific">Halalkalibacter oceani</name>
    <dbReference type="NCBI Taxonomy" id="1653776"/>
    <lineage>
        <taxon>Bacteria</taxon>
        <taxon>Bacillati</taxon>
        <taxon>Bacillota</taxon>
        <taxon>Bacilli</taxon>
        <taxon>Bacillales</taxon>
        <taxon>Bacillaceae</taxon>
        <taxon>Halalkalibacter</taxon>
    </lineage>
</organism>
<dbReference type="Pfam" id="PF01575">
    <property type="entry name" value="MaoC_dehydratas"/>
    <property type="match status" value="1"/>
</dbReference>
<reference evidence="2" key="1">
    <citation type="submission" date="2022-05" db="EMBL/GenBank/DDBJ databases">
        <title>Comparative Genomics of Spacecraft Associated Microbes.</title>
        <authorList>
            <person name="Tran M.T."/>
            <person name="Wright A."/>
            <person name="Seuylemezian A."/>
            <person name="Eisen J."/>
            <person name="Coil D."/>
        </authorList>
    </citation>
    <scope>NUCLEOTIDE SEQUENCE</scope>
    <source>
        <strain evidence="2">214.1.1</strain>
    </source>
</reference>
<dbReference type="EMBL" id="JAMBOL010000013">
    <property type="protein sequence ID" value="MCM3715206.1"/>
    <property type="molecule type" value="Genomic_DNA"/>
</dbReference>
<gene>
    <name evidence="2" type="ORF">M3202_14050</name>
</gene>
<dbReference type="PANTHER" id="PTHR43437:SF3">
    <property type="entry name" value="HYDROXYACYL-THIOESTER DEHYDRATASE TYPE 2, MITOCHONDRIAL"/>
    <property type="match status" value="1"/>
</dbReference>
<dbReference type="CDD" id="cd03449">
    <property type="entry name" value="R_hydratase"/>
    <property type="match status" value="1"/>
</dbReference>
<dbReference type="InterPro" id="IPR050965">
    <property type="entry name" value="UPF0336/Enoyl-CoA_hydratase"/>
</dbReference>
<protein>
    <submittedName>
        <fullName evidence="2">MaoC family dehydratase</fullName>
    </submittedName>
</protein>
<dbReference type="AlphaFoldDB" id="A0A9X2IPU3"/>
<keyword evidence="3" id="KW-1185">Reference proteome</keyword>
<evidence type="ECO:0000259" key="1">
    <source>
        <dbReference type="Pfam" id="PF01575"/>
    </source>
</evidence>
<evidence type="ECO:0000313" key="3">
    <source>
        <dbReference type="Proteomes" id="UP001139179"/>
    </source>
</evidence>
<sequence>MGHTRKPFDQMEIGTTHVEMRTITEEDVNTFGRLSGDLNPLHMDEAFATKTIFQRRVVHGMFTAAIISTAHTNLTDPGYVYVGQELNFKAPVFIGDTITVTLTVVEKKPKKKILVLEAVVTNQDEKVIVEGRSALMELDDLYTRRTNS</sequence>
<proteinExistence type="predicted"/>
<feature type="domain" description="MaoC-like" evidence="1">
    <location>
        <begin position="18"/>
        <end position="120"/>
    </location>
</feature>
<dbReference type="Gene3D" id="3.10.129.10">
    <property type="entry name" value="Hotdog Thioesterase"/>
    <property type="match status" value="1"/>
</dbReference>
<dbReference type="GO" id="GO:0005835">
    <property type="term" value="C:fatty acid synthase complex"/>
    <property type="evidence" value="ECO:0007669"/>
    <property type="project" value="InterPro"/>
</dbReference>